<dbReference type="Proteomes" id="UP001610563">
    <property type="component" value="Unassembled WGS sequence"/>
</dbReference>
<evidence type="ECO:0000313" key="1">
    <source>
        <dbReference type="EMBL" id="KAL2784886.1"/>
    </source>
</evidence>
<dbReference type="EMBL" id="JBFTWV010000163">
    <property type="protein sequence ID" value="KAL2784886.1"/>
    <property type="molecule type" value="Genomic_DNA"/>
</dbReference>
<name>A0ABR4FNQ5_9EURO</name>
<reference evidence="1 2" key="1">
    <citation type="submission" date="2024-07" db="EMBL/GenBank/DDBJ databases">
        <title>Section-level genome sequencing and comparative genomics of Aspergillus sections Usti and Cavernicolus.</title>
        <authorList>
            <consortium name="Lawrence Berkeley National Laboratory"/>
            <person name="Nybo J.L."/>
            <person name="Vesth T.C."/>
            <person name="Theobald S."/>
            <person name="Frisvad J.C."/>
            <person name="Larsen T.O."/>
            <person name="Kjaerboelling I."/>
            <person name="Rothschild-Mancinelli K."/>
            <person name="Lyhne E.K."/>
            <person name="Kogle M.E."/>
            <person name="Barry K."/>
            <person name="Clum A."/>
            <person name="Na H."/>
            <person name="Ledsgaard L."/>
            <person name="Lin J."/>
            <person name="Lipzen A."/>
            <person name="Kuo A."/>
            <person name="Riley R."/>
            <person name="Mondo S."/>
            <person name="Labutti K."/>
            <person name="Haridas S."/>
            <person name="Pangalinan J."/>
            <person name="Salamov A.A."/>
            <person name="Simmons B.A."/>
            <person name="Magnuson J.K."/>
            <person name="Chen J."/>
            <person name="Drula E."/>
            <person name="Henrissat B."/>
            <person name="Wiebenga A."/>
            <person name="Lubbers R.J."/>
            <person name="Gomes A.C."/>
            <person name="Makela M.R."/>
            <person name="Stajich J."/>
            <person name="Grigoriev I.V."/>
            <person name="Mortensen U.H."/>
            <person name="De Vries R.P."/>
            <person name="Baker S.E."/>
            <person name="Andersen M.R."/>
        </authorList>
    </citation>
    <scope>NUCLEOTIDE SEQUENCE [LARGE SCALE GENOMIC DNA]</scope>
    <source>
        <strain evidence="1 2">CBS 209.92</strain>
    </source>
</reference>
<dbReference type="Gene3D" id="2.60.120.200">
    <property type="match status" value="1"/>
</dbReference>
<comment type="caution">
    <text evidence="1">The sequence shown here is derived from an EMBL/GenBank/DDBJ whole genome shotgun (WGS) entry which is preliminary data.</text>
</comment>
<gene>
    <name evidence="1" type="ORF">BJX66DRAFT_343617</name>
</gene>
<proteinExistence type="predicted"/>
<keyword evidence="2" id="KW-1185">Reference proteome</keyword>
<protein>
    <submittedName>
        <fullName evidence="1">Uncharacterized protein</fullName>
    </submittedName>
</protein>
<accession>A0ABR4FNQ5</accession>
<organism evidence="1 2">
    <name type="scientific">Aspergillus keveii</name>
    <dbReference type="NCBI Taxonomy" id="714993"/>
    <lineage>
        <taxon>Eukaryota</taxon>
        <taxon>Fungi</taxon>
        <taxon>Dikarya</taxon>
        <taxon>Ascomycota</taxon>
        <taxon>Pezizomycotina</taxon>
        <taxon>Eurotiomycetes</taxon>
        <taxon>Eurotiomycetidae</taxon>
        <taxon>Eurotiales</taxon>
        <taxon>Aspergillaceae</taxon>
        <taxon>Aspergillus</taxon>
        <taxon>Aspergillus subgen. Nidulantes</taxon>
    </lineage>
</organism>
<evidence type="ECO:0000313" key="2">
    <source>
        <dbReference type="Proteomes" id="UP001610563"/>
    </source>
</evidence>
<sequence>MHIEDEAGVTVFASADEHIGFGILRLASSTNSTNENSTTGIYFRLRGETQFTTKVAPDITALPDGWVDVKLALEIKAFNGSHYASPAGPSAQQLAIRMLA</sequence>